<evidence type="ECO:0000313" key="1">
    <source>
        <dbReference type="EMBL" id="KAH8010887.1"/>
    </source>
</evidence>
<reference evidence="1" key="1">
    <citation type="submission" date="2021-08" db="EMBL/GenBank/DDBJ databases">
        <title>The first chromosome-level gecko genome reveals the dynamic sex chromosomes of Neotropical dwarf geckos (Sphaerodactylidae: Sphaerodactylus).</title>
        <authorList>
            <person name="Pinto B.J."/>
            <person name="Keating S.E."/>
            <person name="Gamble T."/>
        </authorList>
    </citation>
    <scope>NUCLEOTIDE SEQUENCE</scope>
    <source>
        <strain evidence="1">TG3544</strain>
    </source>
</reference>
<dbReference type="EMBL" id="CM037624">
    <property type="protein sequence ID" value="KAH8010887.1"/>
    <property type="molecule type" value="Genomic_DNA"/>
</dbReference>
<sequence>MTSLQNREEYSDRYSESNEDIIEEKPRHLNLDELKDWGLKNIVKMSVPTLNKMPNSVANLPLRFGRNFQEERSIKPAANLPLRFGRAFEDILSSRTLPFTHRFERAPFVQSPIHSLANLPQRFGRSLFFILPQETQPSDQNTIK</sequence>
<proteinExistence type="predicted"/>
<dbReference type="Proteomes" id="UP000827872">
    <property type="component" value="Linkage Group LG11"/>
</dbReference>
<comment type="caution">
    <text evidence="1">The sequence shown here is derived from an EMBL/GenBank/DDBJ whole genome shotgun (WGS) entry which is preliminary data.</text>
</comment>
<name>A0ACB8FV50_9SAUR</name>
<evidence type="ECO:0000313" key="2">
    <source>
        <dbReference type="Proteomes" id="UP000827872"/>
    </source>
</evidence>
<gene>
    <name evidence="1" type="ORF">K3G42_015687</name>
</gene>
<protein>
    <submittedName>
        <fullName evidence="1">Uncharacterized protein</fullName>
    </submittedName>
</protein>
<keyword evidence="2" id="KW-1185">Reference proteome</keyword>
<accession>A0ACB8FV50</accession>
<organism evidence="1 2">
    <name type="scientific">Sphaerodactylus townsendi</name>
    <dbReference type="NCBI Taxonomy" id="933632"/>
    <lineage>
        <taxon>Eukaryota</taxon>
        <taxon>Metazoa</taxon>
        <taxon>Chordata</taxon>
        <taxon>Craniata</taxon>
        <taxon>Vertebrata</taxon>
        <taxon>Euteleostomi</taxon>
        <taxon>Lepidosauria</taxon>
        <taxon>Squamata</taxon>
        <taxon>Bifurcata</taxon>
        <taxon>Gekkota</taxon>
        <taxon>Sphaerodactylidae</taxon>
        <taxon>Sphaerodactylus</taxon>
    </lineage>
</organism>